<reference evidence="1" key="1">
    <citation type="submission" date="2023-04" db="EMBL/GenBank/DDBJ databases">
        <title>Novel strain of Lactilactobacillus sakei and use thereof.</title>
        <authorList>
            <person name="Kim S.Y."/>
        </authorList>
    </citation>
    <scope>NUCLEOTIDE SEQUENCE</scope>
    <source>
        <strain evidence="1">HUP1</strain>
    </source>
</reference>
<dbReference type="AlphaFoldDB" id="A0A2L0E0T2"/>
<accession>A0A2L0E0T2</accession>
<organism evidence="1 2">
    <name type="scientific">Latilactobacillus sakei</name>
    <name type="common">Lactobacillus sakei</name>
    <dbReference type="NCBI Taxonomy" id="1599"/>
    <lineage>
        <taxon>Bacteria</taxon>
        <taxon>Bacillati</taxon>
        <taxon>Bacillota</taxon>
        <taxon>Bacilli</taxon>
        <taxon>Lactobacillales</taxon>
        <taxon>Lactobacillaceae</taxon>
        <taxon>Latilactobacillus</taxon>
    </lineage>
</organism>
<name>A0A2L0E0T2_LATSK</name>
<dbReference type="EMBL" id="CP122959">
    <property type="protein sequence ID" value="WGI19402.1"/>
    <property type="molecule type" value="Genomic_DNA"/>
</dbReference>
<evidence type="ECO:0000313" key="1">
    <source>
        <dbReference type="EMBL" id="WGI19402.1"/>
    </source>
</evidence>
<sequence>MRLNSLLWVTPMLFSAVAFFNQIDTQAKVKVEMATAMSSANQQLGNNQDSVSIGFYRKKPKEDHHYSLLNTPVDYAPTRQQLKHLPVYLPPVDIEIYYLGQLYRNISGTLIFGGRMPSKTLLERPLKQ</sequence>
<evidence type="ECO:0000313" key="2">
    <source>
        <dbReference type="Proteomes" id="UP001179858"/>
    </source>
</evidence>
<gene>
    <name evidence="1" type="ORF">QBD03_01250</name>
</gene>
<proteinExistence type="predicted"/>
<protein>
    <submittedName>
        <fullName evidence="1">Uncharacterized protein</fullName>
    </submittedName>
</protein>
<dbReference type="Proteomes" id="UP001179858">
    <property type="component" value="Chromosome"/>
</dbReference>
<dbReference type="RefSeq" id="WP_104963314.1">
    <property type="nucleotide sequence ID" value="NZ_CP122959.1"/>
</dbReference>